<name>A0A2M7W365_9BACT</name>
<evidence type="ECO:0000256" key="2">
    <source>
        <dbReference type="ARBA" id="ARBA00022741"/>
    </source>
</evidence>
<gene>
    <name evidence="6" type="primary">lepA</name>
    <name evidence="8" type="ORF">COX64_00375</name>
</gene>
<dbReference type="Proteomes" id="UP000228952">
    <property type="component" value="Unassembled WGS sequence"/>
</dbReference>
<evidence type="ECO:0000256" key="1">
    <source>
        <dbReference type="ARBA" id="ARBA00005454"/>
    </source>
</evidence>
<dbReference type="InterPro" id="IPR035647">
    <property type="entry name" value="EFG_III/V"/>
</dbReference>
<feature type="binding site" evidence="6">
    <location>
        <begin position="131"/>
        <end position="134"/>
    </location>
    <ligand>
        <name>GTP</name>
        <dbReference type="ChEBI" id="CHEBI:37565"/>
    </ligand>
</feature>
<dbReference type="Gene3D" id="2.40.30.10">
    <property type="entry name" value="Translation factors"/>
    <property type="match status" value="1"/>
</dbReference>
<dbReference type="InterPro" id="IPR000795">
    <property type="entry name" value="T_Tr_GTP-bd_dom"/>
</dbReference>
<dbReference type="InterPro" id="IPR027417">
    <property type="entry name" value="P-loop_NTPase"/>
</dbReference>
<dbReference type="InterPro" id="IPR006297">
    <property type="entry name" value="EF-4"/>
</dbReference>
<dbReference type="PRINTS" id="PR00315">
    <property type="entry name" value="ELONGATNFCT"/>
</dbReference>
<keyword evidence="4 6" id="KW-0648">Protein biosynthesis</keyword>
<proteinExistence type="inferred from homology"/>
<dbReference type="SUPFAM" id="SSF50447">
    <property type="entry name" value="Translation proteins"/>
    <property type="match status" value="1"/>
</dbReference>
<dbReference type="NCBIfam" id="TIGR01393">
    <property type="entry name" value="lepA"/>
    <property type="match status" value="1"/>
</dbReference>
<evidence type="ECO:0000256" key="5">
    <source>
        <dbReference type="ARBA" id="ARBA00023134"/>
    </source>
</evidence>
<dbReference type="InterPro" id="IPR009000">
    <property type="entry name" value="Transl_B-barrel_sf"/>
</dbReference>
<dbReference type="InterPro" id="IPR005225">
    <property type="entry name" value="Small_GTP-bd"/>
</dbReference>
<keyword evidence="6" id="KW-1003">Cell membrane</keyword>
<comment type="catalytic activity">
    <reaction evidence="6">
        <text>GTP + H2O = GDP + phosphate + H(+)</text>
        <dbReference type="Rhea" id="RHEA:19669"/>
        <dbReference type="ChEBI" id="CHEBI:15377"/>
        <dbReference type="ChEBI" id="CHEBI:15378"/>
        <dbReference type="ChEBI" id="CHEBI:37565"/>
        <dbReference type="ChEBI" id="CHEBI:43474"/>
        <dbReference type="ChEBI" id="CHEBI:58189"/>
        <dbReference type="EC" id="3.6.5.n1"/>
    </reaction>
</comment>
<sequence length="600" mass="67125">MIALEKIRNFCIIAHIDHGKTTLTDRILELTSTQHKRQLEQQDRLTDVLEIEQERGITIKLQPATMLWKGYLLNLIDTPGHIDFTYEVSRSMKACEGALLLIDVTQGVQAQTISNLLLAMDADLKITPVLNKVDIGENLIEERLEEIEQILGFKRNEVVLASGKTGQGVAEILDAMIEHVPAPIKSRHVGTQALVFDSIFDEHKGIIAAIRVFSGTIKKGDSYTLVNTQTKFLAKSVGTFAPKMTETEVLEEGMVGYIATGIKDVKQVRIGDTVSVKGDEHAIPGFDKPSPKVFASLFPENKEDYLLLKESIQKLSLNDASLSILEDYSPLLGQGYRVGFLGLLHLEITKERLEREFLVDTVVTIPSVEYHATLHTGERIEVKSAYDLPALQAIKLLEEPFIRAEILTPSDSISSIYDTIMSYRGAIMSTKDMFTSRVSNLHYVTLEVDMPYAELLKGFFSVMKSASHGYASLQYGSFSYKPTELVKVDIHVNHEIVAPLSFLEIPERARDRSITMLETLKKSIPPHIFSIPLQAMIGGKVIAREDIPAYKKDVTAKLYGGDITRKMKLRNNQQKKKREMKETGKVRIPGEAFLKIINVG</sequence>
<dbReference type="SUPFAM" id="SSF52540">
    <property type="entry name" value="P-loop containing nucleoside triphosphate hydrolases"/>
    <property type="match status" value="1"/>
</dbReference>
<dbReference type="Pfam" id="PF00009">
    <property type="entry name" value="GTP_EFTU"/>
    <property type="match status" value="1"/>
</dbReference>
<evidence type="ECO:0000256" key="6">
    <source>
        <dbReference type="HAMAP-Rule" id="MF_00071"/>
    </source>
</evidence>
<dbReference type="GO" id="GO:0043022">
    <property type="term" value="F:ribosome binding"/>
    <property type="evidence" value="ECO:0007669"/>
    <property type="project" value="UniProtKB-UniRule"/>
</dbReference>
<dbReference type="InterPro" id="IPR004161">
    <property type="entry name" value="EFTu-like_2"/>
</dbReference>
<dbReference type="HAMAP" id="MF_00071">
    <property type="entry name" value="LepA"/>
    <property type="match status" value="1"/>
</dbReference>
<accession>A0A2M7W365</accession>
<dbReference type="InterPro" id="IPR000640">
    <property type="entry name" value="EFG_V-like"/>
</dbReference>
<evidence type="ECO:0000256" key="3">
    <source>
        <dbReference type="ARBA" id="ARBA00022801"/>
    </source>
</evidence>
<comment type="similarity">
    <text evidence="1 6">Belongs to the TRAFAC class translation factor GTPase superfamily. Classic translation factor GTPase family. LepA subfamily.</text>
</comment>
<evidence type="ECO:0000313" key="8">
    <source>
        <dbReference type="EMBL" id="PJA15757.1"/>
    </source>
</evidence>
<evidence type="ECO:0000313" key="9">
    <source>
        <dbReference type="Proteomes" id="UP000228952"/>
    </source>
</evidence>
<dbReference type="GO" id="GO:0005525">
    <property type="term" value="F:GTP binding"/>
    <property type="evidence" value="ECO:0007669"/>
    <property type="project" value="UniProtKB-UniRule"/>
</dbReference>
<evidence type="ECO:0000259" key="7">
    <source>
        <dbReference type="PROSITE" id="PS51722"/>
    </source>
</evidence>
<dbReference type="Gene3D" id="3.30.70.2570">
    <property type="entry name" value="Elongation factor 4, C-terminal domain"/>
    <property type="match status" value="1"/>
</dbReference>
<feature type="binding site" evidence="6">
    <location>
        <begin position="17"/>
        <end position="22"/>
    </location>
    <ligand>
        <name>GTP</name>
        <dbReference type="ChEBI" id="CHEBI:37565"/>
    </ligand>
</feature>
<dbReference type="PROSITE" id="PS51722">
    <property type="entry name" value="G_TR_2"/>
    <property type="match status" value="1"/>
</dbReference>
<dbReference type="GO" id="GO:0045727">
    <property type="term" value="P:positive regulation of translation"/>
    <property type="evidence" value="ECO:0007669"/>
    <property type="project" value="UniProtKB-UniRule"/>
</dbReference>
<protein>
    <recommendedName>
        <fullName evidence="6">Elongation factor 4</fullName>
        <shortName evidence="6">EF-4</shortName>
        <ecNumber evidence="6">3.6.5.n1</ecNumber>
    </recommendedName>
    <alternativeName>
        <fullName evidence="6">Ribosomal back-translocase LepA</fullName>
    </alternativeName>
</protein>
<evidence type="ECO:0000256" key="4">
    <source>
        <dbReference type="ARBA" id="ARBA00022917"/>
    </source>
</evidence>
<dbReference type="GO" id="GO:0005886">
    <property type="term" value="C:plasma membrane"/>
    <property type="evidence" value="ECO:0007669"/>
    <property type="project" value="UniProtKB-SubCell"/>
</dbReference>
<dbReference type="EMBL" id="PFQB01000009">
    <property type="protein sequence ID" value="PJA15757.1"/>
    <property type="molecule type" value="Genomic_DNA"/>
</dbReference>
<keyword evidence="8" id="KW-0251">Elongation factor</keyword>
<reference evidence="9" key="1">
    <citation type="submission" date="2017-09" db="EMBL/GenBank/DDBJ databases">
        <title>Depth-based differentiation of microbial function through sediment-hosted aquifers and enrichment of novel symbionts in the deep terrestrial subsurface.</title>
        <authorList>
            <person name="Probst A.J."/>
            <person name="Ladd B."/>
            <person name="Jarett J.K."/>
            <person name="Geller-Mcgrath D.E."/>
            <person name="Sieber C.M.K."/>
            <person name="Emerson J.B."/>
            <person name="Anantharaman K."/>
            <person name="Thomas B.C."/>
            <person name="Malmstrom R."/>
            <person name="Stieglmeier M."/>
            <person name="Klingl A."/>
            <person name="Woyke T."/>
            <person name="Ryan C.M."/>
            <person name="Banfield J.F."/>
        </authorList>
    </citation>
    <scope>NUCLEOTIDE SEQUENCE [LARGE SCALE GENOMIC DNA]</scope>
</reference>
<dbReference type="PANTHER" id="PTHR43512:SF4">
    <property type="entry name" value="TRANSLATION FACTOR GUF1 HOMOLOG, CHLOROPLASTIC"/>
    <property type="match status" value="1"/>
</dbReference>
<dbReference type="Pfam" id="PF00679">
    <property type="entry name" value="EFG_C"/>
    <property type="match status" value="1"/>
</dbReference>
<dbReference type="InterPro" id="IPR038363">
    <property type="entry name" value="LepA_C_sf"/>
</dbReference>
<dbReference type="Gene3D" id="3.30.70.870">
    <property type="entry name" value="Elongation Factor G (Translational Gtpase), domain 3"/>
    <property type="match status" value="1"/>
</dbReference>
<keyword evidence="5 6" id="KW-0342">GTP-binding</keyword>
<dbReference type="Pfam" id="PF06421">
    <property type="entry name" value="LepA_C"/>
    <property type="match status" value="1"/>
</dbReference>
<dbReference type="FunFam" id="2.40.30.10:FF:000015">
    <property type="entry name" value="Translation factor GUF1, mitochondrial"/>
    <property type="match status" value="1"/>
</dbReference>
<dbReference type="GO" id="GO:0003924">
    <property type="term" value="F:GTPase activity"/>
    <property type="evidence" value="ECO:0007669"/>
    <property type="project" value="UniProtKB-UniRule"/>
</dbReference>
<dbReference type="InterPro" id="IPR013842">
    <property type="entry name" value="LepA_CTD"/>
</dbReference>
<comment type="subcellular location">
    <subcellularLocation>
        <location evidence="6">Cell membrane</location>
        <topology evidence="6">Peripheral membrane protein</topology>
        <orientation evidence="6">Cytoplasmic side</orientation>
    </subcellularLocation>
</comment>
<dbReference type="EC" id="3.6.5.n1" evidence="6"/>
<comment type="function">
    <text evidence="6">Required for accurate and efficient protein synthesis under certain stress conditions. May act as a fidelity factor of the translation reaction, by catalyzing a one-codon backward translocation of tRNAs on improperly translocated ribosomes. Back-translocation proceeds from a post-translocation (POST) complex to a pre-translocation (PRE) complex, thus giving elongation factor G a second chance to translocate the tRNAs correctly. Binds to ribosomes in a GTP-dependent manner.</text>
</comment>
<keyword evidence="2 6" id="KW-0547">Nucleotide-binding</keyword>
<dbReference type="Gene3D" id="3.30.70.240">
    <property type="match status" value="1"/>
</dbReference>
<comment type="caution">
    <text evidence="8">The sequence shown here is derived from an EMBL/GenBank/DDBJ whole genome shotgun (WGS) entry which is preliminary data.</text>
</comment>
<feature type="domain" description="Tr-type G" evidence="7">
    <location>
        <begin position="5"/>
        <end position="184"/>
    </location>
</feature>
<keyword evidence="6" id="KW-0472">Membrane</keyword>
<dbReference type="NCBIfam" id="TIGR00231">
    <property type="entry name" value="small_GTP"/>
    <property type="match status" value="1"/>
</dbReference>
<dbReference type="Pfam" id="PF03144">
    <property type="entry name" value="GTP_EFTU_D2"/>
    <property type="match status" value="1"/>
</dbReference>
<organism evidence="8 9">
    <name type="scientific">Candidatus Dojkabacteria bacterium CG_4_10_14_0_2_um_filter_Dojkabacteria_WS6_41_15</name>
    <dbReference type="NCBI Taxonomy" id="2014249"/>
    <lineage>
        <taxon>Bacteria</taxon>
        <taxon>Candidatus Dojkabacteria</taxon>
    </lineage>
</organism>
<dbReference type="SUPFAM" id="SSF54980">
    <property type="entry name" value="EF-G C-terminal domain-like"/>
    <property type="match status" value="2"/>
</dbReference>
<dbReference type="GO" id="GO:0003746">
    <property type="term" value="F:translation elongation factor activity"/>
    <property type="evidence" value="ECO:0007669"/>
    <property type="project" value="UniProtKB-UniRule"/>
</dbReference>
<keyword evidence="3 6" id="KW-0378">Hydrolase</keyword>
<dbReference type="Gene3D" id="3.40.50.300">
    <property type="entry name" value="P-loop containing nucleotide triphosphate hydrolases"/>
    <property type="match status" value="1"/>
</dbReference>
<dbReference type="AlphaFoldDB" id="A0A2M7W365"/>
<dbReference type="PANTHER" id="PTHR43512">
    <property type="entry name" value="TRANSLATION FACTOR GUF1-RELATED"/>
    <property type="match status" value="1"/>
</dbReference>